<gene>
    <name evidence="1" type="ordered locus">TERTU_3769</name>
</gene>
<dbReference type="HOGENOM" id="CLU_3104851_0_0_6"/>
<dbReference type="KEGG" id="ttu:TERTU_3769"/>
<dbReference type="Proteomes" id="UP000009080">
    <property type="component" value="Chromosome"/>
</dbReference>
<organism evidence="1 2">
    <name type="scientific">Teredinibacter turnerae (strain ATCC 39867 / T7901)</name>
    <dbReference type="NCBI Taxonomy" id="377629"/>
    <lineage>
        <taxon>Bacteria</taxon>
        <taxon>Pseudomonadati</taxon>
        <taxon>Pseudomonadota</taxon>
        <taxon>Gammaproteobacteria</taxon>
        <taxon>Cellvibrionales</taxon>
        <taxon>Cellvibrionaceae</taxon>
        <taxon>Teredinibacter</taxon>
    </lineage>
</organism>
<evidence type="ECO:0000313" key="2">
    <source>
        <dbReference type="Proteomes" id="UP000009080"/>
    </source>
</evidence>
<dbReference type="AlphaFoldDB" id="C5BSS9"/>
<proteinExistence type="predicted"/>
<dbReference type="EMBL" id="CP001614">
    <property type="protein sequence ID" value="ACR11953.1"/>
    <property type="molecule type" value="Genomic_DNA"/>
</dbReference>
<reference evidence="1 2" key="1">
    <citation type="journal article" date="2009" name="PLoS ONE">
        <title>The complete genome of Teredinibacter turnerae T7901: an intracellular endosymbiont of marine wood-boring bivalves (shipworms).</title>
        <authorList>
            <person name="Yang J.C."/>
            <person name="Madupu R."/>
            <person name="Durkin A.S."/>
            <person name="Ekborg N.A."/>
            <person name="Pedamallu C.S."/>
            <person name="Hostetler J.B."/>
            <person name="Radune D."/>
            <person name="Toms B.S."/>
            <person name="Henrissat B."/>
            <person name="Coutinho P.M."/>
            <person name="Schwarz S."/>
            <person name="Field L."/>
            <person name="Trindade-Silva A.E."/>
            <person name="Soares C.A.G."/>
            <person name="Elshahawi S."/>
            <person name="Hanora A."/>
            <person name="Schmidt E.W."/>
            <person name="Haygood M.G."/>
            <person name="Posfai J."/>
            <person name="Benner J."/>
            <person name="Madinger C."/>
            <person name="Nove J."/>
            <person name="Anton B."/>
            <person name="Chaudhary K."/>
            <person name="Foster J."/>
            <person name="Holman A."/>
            <person name="Kumar S."/>
            <person name="Lessard P.A."/>
            <person name="Luyten Y.A."/>
            <person name="Slatko B."/>
            <person name="Wood N."/>
            <person name="Wu B."/>
            <person name="Teplitski M."/>
            <person name="Mougous J.D."/>
            <person name="Ward N."/>
            <person name="Eisen J.A."/>
            <person name="Badger J.H."/>
            <person name="Distel D.L."/>
        </authorList>
    </citation>
    <scope>NUCLEOTIDE SEQUENCE [LARGE SCALE GENOMIC DNA]</scope>
    <source>
        <strain evidence="2">ATCC 39867 / T7901</strain>
    </source>
</reference>
<accession>C5BSS9</accession>
<protein>
    <submittedName>
        <fullName evidence="1">Uncharacterized protein</fullName>
    </submittedName>
</protein>
<name>C5BSS9_TERTT</name>
<evidence type="ECO:0000313" key="1">
    <source>
        <dbReference type="EMBL" id="ACR11953.1"/>
    </source>
</evidence>
<keyword evidence="2" id="KW-1185">Reference proteome</keyword>
<sequence>MFGYYCELYAKWWSNEGSPCDVEQFEPLVVRSACRRLSNNVIAPKVISRGI</sequence>